<dbReference type="EMBL" id="CAEZXY010000095">
    <property type="protein sequence ID" value="CAB4719476.1"/>
    <property type="molecule type" value="Genomic_DNA"/>
</dbReference>
<proteinExistence type="predicted"/>
<accession>A0A6J6R8X4</accession>
<dbReference type="AntiFam" id="ANF00280">
    <property type="entry name" value="Spurious ORF (shadow ORF of PyrG)"/>
</dbReference>
<sequence>MAQIEIGFTAIVGDEHLSMLERIHRARIDVEVRIQLLHGDAQPTALQQTSQR</sequence>
<evidence type="ECO:0000313" key="1">
    <source>
        <dbReference type="EMBL" id="CAB4719476.1"/>
    </source>
</evidence>
<reference evidence="1" key="1">
    <citation type="submission" date="2020-05" db="EMBL/GenBank/DDBJ databases">
        <authorList>
            <person name="Chiriac C."/>
            <person name="Salcher M."/>
            <person name="Ghai R."/>
            <person name="Kavagutti S V."/>
        </authorList>
    </citation>
    <scope>NUCLEOTIDE SEQUENCE</scope>
</reference>
<organism evidence="1">
    <name type="scientific">freshwater metagenome</name>
    <dbReference type="NCBI Taxonomy" id="449393"/>
    <lineage>
        <taxon>unclassified sequences</taxon>
        <taxon>metagenomes</taxon>
        <taxon>ecological metagenomes</taxon>
    </lineage>
</organism>
<gene>
    <name evidence="1" type="ORF">UFOPK2624_01597</name>
</gene>
<protein>
    <submittedName>
        <fullName evidence="1">Unannotated protein</fullName>
    </submittedName>
</protein>
<name>A0A6J6R8X4_9ZZZZ</name>
<dbReference type="AlphaFoldDB" id="A0A6J6R8X4"/>